<keyword evidence="3" id="KW-1185">Reference proteome</keyword>
<evidence type="ECO:0000313" key="3">
    <source>
        <dbReference type="Proteomes" id="UP000051515"/>
    </source>
</evidence>
<feature type="region of interest" description="Disordered" evidence="1">
    <location>
        <begin position="1"/>
        <end position="51"/>
    </location>
</feature>
<sequence length="51" mass="5931">MMLFMMKGMHGQGKKEGKAEHDHTQSEIENLKQQNAELARSLDDLKQKNKF</sequence>
<proteinExistence type="predicted"/>
<feature type="compositionally biased region" description="Basic and acidic residues" evidence="1">
    <location>
        <begin position="40"/>
        <end position="51"/>
    </location>
</feature>
<evidence type="ECO:0000256" key="1">
    <source>
        <dbReference type="SAM" id="MobiDB-lite"/>
    </source>
</evidence>
<evidence type="ECO:0000313" key="2">
    <source>
        <dbReference type="EMBL" id="KRK84729.1"/>
    </source>
</evidence>
<reference evidence="2 3" key="1">
    <citation type="journal article" date="2015" name="Genome Announc.">
        <title>Expanding the biotechnology potential of lactobacilli through comparative genomics of 213 strains and associated genera.</title>
        <authorList>
            <person name="Sun Z."/>
            <person name="Harris H.M."/>
            <person name="McCann A."/>
            <person name="Guo C."/>
            <person name="Argimon S."/>
            <person name="Zhang W."/>
            <person name="Yang X."/>
            <person name="Jeffery I.B."/>
            <person name="Cooney J.C."/>
            <person name="Kagawa T.F."/>
            <person name="Liu W."/>
            <person name="Song Y."/>
            <person name="Salvetti E."/>
            <person name="Wrobel A."/>
            <person name="Rasinkangas P."/>
            <person name="Parkhill J."/>
            <person name="Rea M.C."/>
            <person name="O'Sullivan O."/>
            <person name="Ritari J."/>
            <person name="Douillard F.P."/>
            <person name="Paul Ross R."/>
            <person name="Yang R."/>
            <person name="Briner A.E."/>
            <person name="Felis G.E."/>
            <person name="de Vos W.M."/>
            <person name="Barrangou R."/>
            <person name="Klaenhammer T.R."/>
            <person name="Caufield P.W."/>
            <person name="Cui Y."/>
            <person name="Zhang H."/>
            <person name="O'Toole P.W."/>
        </authorList>
    </citation>
    <scope>NUCLEOTIDE SEQUENCE [LARGE SCALE GENOMIC DNA]</scope>
    <source>
        <strain evidence="2 3">DSM 19674</strain>
    </source>
</reference>
<dbReference type="EMBL" id="AZDY01000006">
    <property type="protein sequence ID" value="KRK84729.1"/>
    <property type="molecule type" value="Genomic_DNA"/>
</dbReference>
<organism evidence="2 3">
    <name type="scientific">Companilactobacillus bobalius DSM 19674</name>
    <dbReference type="NCBI Taxonomy" id="1423788"/>
    <lineage>
        <taxon>Bacteria</taxon>
        <taxon>Bacillati</taxon>
        <taxon>Bacillota</taxon>
        <taxon>Bacilli</taxon>
        <taxon>Lactobacillales</taxon>
        <taxon>Lactobacillaceae</taxon>
        <taxon>Companilactobacillus</taxon>
        <taxon>Companilactobacillus bobalius</taxon>
    </lineage>
</organism>
<name>A0A0R1KWD0_9LACO</name>
<dbReference type="PATRIC" id="fig|1423788.3.peg.15"/>
<accession>A0A0R1KWD0</accession>
<comment type="caution">
    <text evidence="2">The sequence shown here is derived from an EMBL/GenBank/DDBJ whole genome shotgun (WGS) entry which is preliminary data.</text>
</comment>
<dbReference type="STRING" id="1423788.FC78_GL000011"/>
<gene>
    <name evidence="2" type="ORF">FC78_GL000011</name>
</gene>
<feature type="compositionally biased region" description="Basic and acidic residues" evidence="1">
    <location>
        <begin position="13"/>
        <end position="30"/>
    </location>
</feature>
<protein>
    <submittedName>
        <fullName evidence="2">Uncharacterized protein</fullName>
    </submittedName>
</protein>
<dbReference type="Proteomes" id="UP000051515">
    <property type="component" value="Unassembled WGS sequence"/>
</dbReference>
<dbReference type="AlphaFoldDB" id="A0A0R1KWD0"/>